<comment type="caution">
    <text evidence="2">The sequence shown here is derived from an EMBL/GenBank/DDBJ whole genome shotgun (WGS) entry which is preliminary data.</text>
</comment>
<feature type="transmembrane region" description="Helical" evidence="1">
    <location>
        <begin position="290"/>
        <end position="312"/>
    </location>
</feature>
<dbReference type="Proteomes" id="UP001279734">
    <property type="component" value="Unassembled WGS sequence"/>
</dbReference>
<organism evidence="2 3">
    <name type="scientific">Nepenthes gracilis</name>
    <name type="common">Slender pitcher plant</name>
    <dbReference type="NCBI Taxonomy" id="150966"/>
    <lineage>
        <taxon>Eukaryota</taxon>
        <taxon>Viridiplantae</taxon>
        <taxon>Streptophyta</taxon>
        <taxon>Embryophyta</taxon>
        <taxon>Tracheophyta</taxon>
        <taxon>Spermatophyta</taxon>
        <taxon>Magnoliopsida</taxon>
        <taxon>eudicotyledons</taxon>
        <taxon>Gunneridae</taxon>
        <taxon>Pentapetalae</taxon>
        <taxon>Caryophyllales</taxon>
        <taxon>Nepenthaceae</taxon>
        <taxon>Nepenthes</taxon>
    </lineage>
</organism>
<sequence length="346" mass="36553">MENNPFRHMPPLPGGTGANQGLESPHFEPLAVRPLWLWPHYGSSSGSSVFVVDWASPLCLTGLSAPGPGFLASFSSVFPPVGRVGGCCAAQAWIYWASVELQMAEFSLACSLMVLVPGTVLGCWLDDPQPMCSLLLVGLGVAHTVQAGGFLAVEDLVMLFGLALSVVALAGELVLMLLWWYGLDTDADLQQFERMLIAVAFVGSLADATIGAATCLPLCANDVAAIAGGGSKDLLPVIWHADVGVLHPPCWLSTVLAMLRRCRWRVHLVLGGAGLFWFLWPLLKSPLKKAIFVIACLGWSSSLWKVAVSWYISIALQSAPLLRVGAGGSGSLTAACCALALGFCCC</sequence>
<keyword evidence="3" id="KW-1185">Reference proteome</keyword>
<feature type="transmembrane region" description="Helical" evidence="1">
    <location>
        <begin position="159"/>
        <end position="183"/>
    </location>
</feature>
<gene>
    <name evidence="2" type="ORF">Nepgr_016422</name>
</gene>
<dbReference type="EMBL" id="BSYO01000014">
    <property type="protein sequence ID" value="GMH14581.1"/>
    <property type="molecule type" value="Genomic_DNA"/>
</dbReference>
<keyword evidence="1" id="KW-0472">Membrane</keyword>
<reference evidence="2" key="1">
    <citation type="submission" date="2023-05" db="EMBL/GenBank/DDBJ databases">
        <title>Nepenthes gracilis genome sequencing.</title>
        <authorList>
            <person name="Fukushima K."/>
        </authorList>
    </citation>
    <scope>NUCLEOTIDE SEQUENCE</scope>
    <source>
        <strain evidence="2">SING2019-196</strain>
    </source>
</reference>
<keyword evidence="1" id="KW-1133">Transmembrane helix</keyword>
<feature type="transmembrane region" description="Helical" evidence="1">
    <location>
        <begin position="324"/>
        <end position="345"/>
    </location>
</feature>
<feature type="transmembrane region" description="Helical" evidence="1">
    <location>
        <begin position="195"/>
        <end position="213"/>
    </location>
</feature>
<evidence type="ECO:0000313" key="2">
    <source>
        <dbReference type="EMBL" id="GMH14581.1"/>
    </source>
</evidence>
<feature type="transmembrane region" description="Helical" evidence="1">
    <location>
        <begin position="132"/>
        <end position="153"/>
    </location>
</feature>
<keyword evidence="1" id="KW-0812">Transmembrane</keyword>
<dbReference type="AlphaFoldDB" id="A0AAD3XSA3"/>
<evidence type="ECO:0000313" key="3">
    <source>
        <dbReference type="Proteomes" id="UP001279734"/>
    </source>
</evidence>
<protein>
    <submittedName>
        <fullName evidence="2">Uncharacterized protein</fullName>
    </submittedName>
</protein>
<name>A0AAD3XSA3_NEPGR</name>
<feature type="transmembrane region" description="Helical" evidence="1">
    <location>
        <begin position="106"/>
        <end position="125"/>
    </location>
</feature>
<accession>A0AAD3XSA3</accession>
<evidence type="ECO:0000256" key="1">
    <source>
        <dbReference type="SAM" id="Phobius"/>
    </source>
</evidence>
<feature type="transmembrane region" description="Helical" evidence="1">
    <location>
        <begin position="264"/>
        <end position="283"/>
    </location>
</feature>
<proteinExistence type="predicted"/>